<proteinExistence type="inferred from homology"/>
<keyword evidence="2" id="KW-0235">DNA replication</keyword>
<dbReference type="AlphaFoldDB" id="A0A197JPJ5"/>
<dbReference type="GO" id="GO:0031390">
    <property type="term" value="C:Ctf18 RFC-like complex"/>
    <property type="evidence" value="ECO:0007669"/>
    <property type="project" value="InterPro"/>
</dbReference>
<dbReference type="OrthoDB" id="276989at2759"/>
<evidence type="ECO:0008006" key="5">
    <source>
        <dbReference type="Google" id="ProtNLM"/>
    </source>
</evidence>
<dbReference type="PANTHER" id="PTHR13395">
    <property type="entry name" value="SISTER CHROMATID COHESION PROTEIN DCC1-RELATED"/>
    <property type="match status" value="1"/>
</dbReference>
<dbReference type="Proteomes" id="UP000078512">
    <property type="component" value="Unassembled WGS sequence"/>
</dbReference>
<dbReference type="GO" id="GO:0000775">
    <property type="term" value="C:chromosome, centromeric region"/>
    <property type="evidence" value="ECO:0007669"/>
    <property type="project" value="TreeGrafter"/>
</dbReference>
<dbReference type="STRING" id="1314771.A0A197JPJ5"/>
<name>A0A197JPJ5_9FUNG</name>
<organism evidence="3 4">
    <name type="scientific">Linnemannia elongata AG-77</name>
    <dbReference type="NCBI Taxonomy" id="1314771"/>
    <lineage>
        <taxon>Eukaryota</taxon>
        <taxon>Fungi</taxon>
        <taxon>Fungi incertae sedis</taxon>
        <taxon>Mucoromycota</taxon>
        <taxon>Mortierellomycotina</taxon>
        <taxon>Mortierellomycetes</taxon>
        <taxon>Mortierellales</taxon>
        <taxon>Mortierellaceae</taxon>
        <taxon>Linnemannia</taxon>
    </lineage>
</organism>
<evidence type="ECO:0000256" key="1">
    <source>
        <dbReference type="ARBA" id="ARBA00007017"/>
    </source>
</evidence>
<dbReference type="InterPro" id="IPR019128">
    <property type="entry name" value="Dcc1"/>
</dbReference>
<accession>A0A197JPJ5</accession>
<comment type="similarity">
    <text evidence="1">Belongs to the DCC1 family.</text>
</comment>
<dbReference type="EMBL" id="KV442062">
    <property type="protein sequence ID" value="OAQ26883.1"/>
    <property type="molecule type" value="Genomic_DNA"/>
</dbReference>
<dbReference type="Pfam" id="PF09724">
    <property type="entry name" value="Dcc1"/>
    <property type="match status" value="1"/>
</dbReference>
<evidence type="ECO:0000256" key="2">
    <source>
        <dbReference type="ARBA" id="ARBA00022705"/>
    </source>
</evidence>
<keyword evidence="4" id="KW-1185">Reference proteome</keyword>
<dbReference type="PANTHER" id="PTHR13395:SF6">
    <property type="entry name" value="SISTER CHROMATID COHESION PROTEIN DCC1"/>
    <property type="match status" value="1"/>
</dbReference>
<evidence type="ECO:0000313" key="3">
    <source>
        <dbReference type="EMBL" id="OAQ26883.1"/>
    </source>
</evidence>
<dbReference type="GO" id="GO:0006260">
    <property type="term" value="P:DNA replication"/>
    <property type="evidence" value="ECO:0007669"/>
    <property type="project" value="UniProtKB-KW"/>
</dbReference>
<dbReference type="GO" id="GO:0034088">
    <property type="term" value="P:maintenance of mitotic sister chromatid cohesion"/>
    <property type="evidence" value="ECO:0007669"/>
    <property type="project" value="TreeGrafter"/>
</dbReference>
<dbReference type="GO" id="GO:0000785">
    <property type="term" value="C:chromatin"/>
    <property type="evidence" value="ECO:0007669"/>
    <property type="project" value="TreeGrafter"/>
</dbReference>
<sequence>MANPSTQPPSNATTTNIIFSHDFTQSTYTLLEIPKTLENYINAQDDNATLSFHVRGLEKDTAVLCTPTQTFSLQRAHTSNMLIPIAPLVESKRKNHDKDMDMDMDTDAGFGSSLQADPYYIDDPVLEDSPFGRQAVLDILDSVLDLIPISPRLERLGEILAKSQFEGWAQESDFQDHLYTWENLQSVIQASDKEIMDWLKEHHACLIDGHWRLFKQRFMFDILREILSTANALGIEATSVDAESICTEIENGTPESESGIASWMVKHCIASFSEDAALSDVTKPDHYRLSERKVSVFMGVHLLSSTERGHRWRLQDFMSKWNELLQEHFKADLKHLAGEYIMENDRGMDKSPQQYIRYFSKSQLPLDAAARFTALFEVKPKWEGPEIRPFLRDLVLDEKKLDILLLKHARSVKQPGGGVIYNSRVIK</sequence>
<gene>
    <name evidence="3" type="ORF">K457DRAFT_127903</name>
</gene>
<protein>
    <recommendedName>
        <fullName evidence="5">Sister chromatid cohesion protein Dcc1</fullName>
    </recommendedName>
</protein>
<evidence type="ECO:0000313" key="4">
    <source>
        <dbReference type="Proteomes" id="UP000078512"/>
    </source>
</evidence>
<reference evidence="3 4" key="1">
    <citation type="submission" date="2016-05" db="EMBL/GenBank/DDBJ databases">
        <title>Genome sequencing reveals origins of a unique bacterial endosymbiosis in the earliest lineages of terrestrial Fungi.</title>
        <authorList>
            <consortium name="DOE Joint Genome Institute"/>
            <person name="Uehling J."/>
            <person name="Gryganskyi A."/>
            <person name="Hameed K."/>
            <person name="Tschaplinski T."/>
            <person name="Misztal P."/>
            <person name="Wu S."/>
            <person name="Desiro A."/>
            <person name="Vande Pol N."/>
            <person name="Du Z.-Y."/>
            <person name="Zienkiewicz A."/>
            <person name="Zienkiewicz K."/>
            <person name="Morin E."/>
            <person name="Tisserant E."/>
            <person name="Splivallo R."/>
            <person name="Hainaut M."/>
            <person name="Henrissat B."/>
            <person name="Ohm R."/>
            <person name="Kuo A."/>
            <person name="Yan J."/>
            <person name="Lipzen A."/>
            <person name="Nolan M."/>
            <person name="Labutti K."/>
            <person name="Barry K."/>
            <person name="Goldstein A."/>
            <person name="Labbe J."/>
            <person name="Schadt C."/>
            <person name="Tuskan G."/>
            <person name="Grigoriev I."/>
            <person name="Martin F."/>
            <person name="Vilgalys R."/>
            <person name="Bonito G."/>
        </authorList>
    </citation>
    <scope>NUCLEOTIDE SEQUENCE [LARGE SCALE GENOMIC DNA]</scope>
    <source>
        <strain evidence="3 4">AG-77</strain>
    </source>
</reference>